<dbReference type="InterPro" id="IPR043128">
    <property type="entry name" value="Rev_trsase/Diguanyl_cyclase"/>
</dbReference>
<protein>
    <recommendedName>
        <fullName evidence="2">Reverse transcriptase/retrotransposon-derived protein RNase H-like domain-containing protein</fullName>
    </recommendedName>
</protein>
<dbReference type="AlphaFoldDB" id="A0A1X7UAJ8"/>
<evidence type="ECO:0008006" key="2">
    <source>
        <dbReference type="Google" id="ProtNLM"/>
    </source>
</evidence>
<dbReference type="OrthoDB" id="41323at2759"/>
<name>A0A1X7UAJ8_AMPQE</name>
<dbReference type="InParanoid" id="A0A1X7UAJ8"/>
<evidence type="ECO:0000313" key="1">
    <source>
        <dbReference type="EnsemblMetazoa" id="Aqu2.1.24678_001"/>
    </source>
</evidence>
<dbReference type="SUPFAM" id="SSF56672">
    <property type="entry name" value="DNA/RNA polymerases"/>
    <property type="match status" value="1"/>
</dbReference>
<accession>A0A1X7UAJ8</accession>
<dbReference type="InterPro" id="IPR043502">
    <property type="entry name" value="DNA/RNA_pol_sf"/>
</dbReference>
<organism evidence="1">
    <name type="scientific">Amphimedon queenslandica</name>
    <name type="common">Sponge</name>
    <dbReference type="NCBI Taxonomy" id="400682"/>
    <lineage>
        <taxon>Eukaryota</taxon>
        <taxon>Metazoa</taxon>
        <taxon>Porifera</taxon>
        <taxon>Demospongiae</taxon>
        <taxon>Heteroscleromorpha</taxon>
        <taxon>Haplosclerida</taxon>
        <taxon>Niphatidae</taxon>
        <taxon>Amphimedon</taxon>
    </lineage>
</organism>
<dbReference type="PANTHER" id="PTHR33064">
    <property type="entry name" value="POL PROTEIN"/>
    <property type="match status" value="1"/>
</dbReference>
<dbReference type="PANTHER" id="PTHR33064:SF37">
    <property type="entry name" value="RIBONUCLEASE H"/>
    <property type="match status" value="1"/>
</dbReference>
<proteinExistence type="predicted"/>
<dbReference type="InterPro" id="IPR051320">
    <property type="entry name" value="Viral_Replic_Matur_Polypro"/>
</dbReference>
<sequence>SKVSAVSDLPSPQSQRQLRQFLGLIHFYHRFIPHCSQILQPLYYLLSSTSARSTISWTNDLVNVFHKPKVH</sequence>
<reference evidence="1" key="1">
    <citation type="submission" date="2017-05" db="UniProtKB">
        <authorList>
            <consortium name="EnsemblMetazoa"/>
        </authorList>
    </citation>
    <scope>IDENTIFICATION</scope>
</reference>
<dbReference type="EnsemblMetazoa" id="Aqu2.1.24678_001">
    <property type="protein sequence ID" value="Aqu2.1.24678_001"/>
    <property type="gene ID" value="Aqu2.1.24678"/>
</dbReference>
<dbReference type="Gene3D" id="3.30.70.270">
    <property type="match status" value="1"/>
</dbReference>